<name>A0AB35X311_9ENTR</name>
<comment type="caution">
    <text evidence="5">The sequence shown here is derived from an EMBL/GenBank/DDBJ whole genome shotgun (WGS) entry which is preliminary data.</text>
</comment>
<evidence type="ECO:0000256" key="2">
    <source>
        <dbReference type="ARBA" id="ARBA00022723"/>
    </source>
</evidence>
<comment type="cofactor">
    <cofactor evidence="1">
        <name>Zn(2+)</name>
        <dbReference type="ChEBI" id="CHEBI:29105"/>
    </cofactor>
</comment>
<evidence type="ECO:0000259" key="4">
    <source>
        <dbReference type="Pfam" id="PF07973"/>
    </source>
</evidence>
<dbReference type="InterPro" id="IPR009000">
    <property type="entry name" value="Transl_B-barrel_sf"/>
</dbReference>
<accession>A0AB35X311</accession>
<dbReference type="SUPFAM" id="SSF55186">
    <property type="entry name" value="ThrRS/AlaRS common domain"/>
    <property type="match status" value="1"/>
</dbReference>
<evidence type="ECO:0000256" key="3">
    <source>
        <dbReference type="ARBA" id="ARBA00022833"/>
    </source>
</evidence>
<dbReference type="PANTHER" id="PTHR43462:SF2">
    <property type="entry name" value="THREONYL AND ALANYL TRNA SYNTHETASE SECOND ADDITIONAL DOMAIN-CONTAINING PROTEIN"/>
    <property type="match status" value="1"/>
</dbReference>
<dbReference type="InterPro" id="IPR051335">
    <property type="entry name" value="Alanyl-tRNA_Editing_Enzymes"/>
</dbReference>
<evidence type="ECO:0000313" key="6">
    <source>
        <dbReference type="Proteomes" id="UP001331691"/>
    </source>
</evidence>
<dbReference type="Proteomes" id="UP001331691">
    <property type="component" value="Unassembled WGS sequence"/>
</dbReference>
<dbReference type="GO" id="GO:0043039">
    <property type="term" value="P:tRNA aminoacylation"/>
    <property type="evidence" value="ECO:0007669"/>
    <property type="project" value="InterPro"/>
</dbReference>
<keyword evidence="6" id="KW-1185">Reference proteome</keyword>
<sequence>MTEKLYYTSDDLELDTEVLSCTPEADGRFRVVLASTLFHPQGGGQPSDRGMIGSASMLQAIQDGAEVIHFTDKAVEAGPVHIQIDGALRRQHTRYHSAGHLIAYAGEKYGWYGYKGNHRPGEGRIVFQPVRLTSPVTAEDFAAGAADLVAQNLALSTSEEDGKRMVTWGELPVYACGGTHVLSTGEVGQIVITRVKEKKGELSVQYELRD</sequence>
<dbReference type="GO" id="GO:0004812">
    <property type="term" value="F:aminoacyl-tRNA ligase activity"/>
    <property type="evidence" value="ECO:0007669"/>
    <property type="project" value="InterPro"/>
</dbReference>
<dbReference type="InterPro" id="IPR012947">
    <property type="entry name" value="tRNA_SAD"/>
</dbReference>
<protein>
    <submittedName>
        <fullName evidence="5">Alanyl-tRNA editing protein</fullName>
    </submittedName>
</protein>
<keyword evidence="3" id="KW-0862">Zinc</keyword>
<dbReference type="GO" id="GO:0046872">
    <property type="term" value="F:metal ion binding"/>
    <property type="evidence" value="ECO:0007669"/>
    <property type="project" value="UniProtKB-KW"/>
</dbReference>
<dbReference type="RefSeq" id="WP_331387880.1">
    <property type="nucleotide sequence ID" value="NZ_JAZKKV010000001.1"/>
</dbReference>
<keyword evidence="2" id="KW-0479">Metal-binding</keyword>
<dbReference type="SUPFAM" id="SSF50447">
    <property type="entry name" value="Translation proteins"/>
    <property type="match status" value="1"/>
</dbReference>
<evidence type="ECO:0000256" key="1">
    <source>
        <dbReference type="ARBA" id="ARBA00001947"/>
    </source>
</evidence>
<dbReference type="Gene3D" id="2.40.30.130">
    <property type="match status" value="1"/>
</dbReference>
<dbReference type="Pfam" id="PF07973">
    <property type="entry name" value="tRNA_SAD"/>
    <property type="match status" value="1"/>
</dbReference>
<gene>
    <name evidence="5" type="ORF">V4836_05685</name>
</gene>
<dbReference type="EMBL" id="JAZKKV010000001">
    <property type="protein sequence ID" value="MEE9653650.1"/>
    <property type="molecule type" value="Genomic_DNA"/>
</dbReference>
<dbReference type="AlphaFoldDB" id="A0AB35X311"/>
<proteinExistence type="predicted"/>
<dbReference type="PANTHER" id="PTHR43462">
    <property type="entry name" value="ALANYL-TRNA EDITING PROTEIN"/>
    <property type="match status" value="1"/>
</dbReference>
<dbReference type="Gene3D" id="3.30.980.10">
    <property type="entry name" value="Threonyl-trna Synthetase, Chain A, domain 2"/>
    <property type="match status" value="1"/>
</dbReference>
<evidence type="ECO:0000313" key="5">
    <source>
        <dbReference type="EMBL" id="MEE9653650.1"/>
    </source>
</evidence>
<organism evidence="5 6">
    <name type="scientific">Kluyvera ascorbata</name>
    <dbReference type="NCBI Taxonomy" id="51288"/>
    <lineage>
        <taxon>Bacteria</taxon>
        <taxon>Pseudomonadati</taxon>
        <taxon>Pseudomonadota</taxon>
        <taxon>Gammaproteobacteria</taxon>
        <taxon>Enterobacterales</taxon>
        <taxon>Enterobacteriaceae</taxon>
        <taxon>Kluyvera</taxon>
    </lineage>
</organism>
<feature type="domain" description="Threonyl/alanyl tRNA synthetase SAD" evidence="4">
    <location>
        <begin position="164"/>
        <end position="200"/>
    </location>
</feature>
<dbReference type="GO" id="GO:0005524">
    <property type="term" value="F:ATP binding"/>
    <property type="evidence" value="ECO:0007669"/>
    <property type="project" value="InterPro"/>
</dbReference>
<reference evidence="5 6" key="1">
    <citation type="submission" date="2023-10" db="EMBL/GenBank/DDBJ databases">
        <title>Wastewater isolates of ESBL- and carbapenemase-producing Gram-negative bacteria from New Zealand.</title>
        <authorList>
            <person name="Straub C."/>
            <person name="Weaver L."/>
            <person name="Cornelius A."/>
            <person name="Mcgill E."/>
            <person name="Dyet K."/>
            <person name="White L."/>
            <person name="Pattis I."/>
        </authorList>
    </citation>
    <scope>NUCLEOTIDE SEQUENCE [LARGE SCALE GENOMIC DNA]</scope>
    <source>
        <strain evidence="5 6">ESBL09</strain>
    </source>
</reference>
<dbReference type="InterPro" id="IPR018163">
    <property type="entry name" value="Thr/Ala-tRNA-synth_IIc_edit"/>
</dbReference>